<evidence type="ECO:0000256" key="1">
    <source>
        <dbReference type="SAM" id="MobiDB-lite"/>
    </source>
</evidence>
<dbReference type="Proteomes" id="UP001652620">
    <property type="component" value="Unplaced"/>
</dbReference>
<dbReference type="GeneID" id="125780188"/>
<dbReference type="InterPro" id="IPR039353">
    <property type="entry name" value="TF_Adf1"/>
</dbReference>
<name>A0ABM3K8U5_BACDO</name>
<evidence type="ECO:0000259" key="2">
    <source>
        <dbReference type="PROSITE" id="PS51029"/>
    </source>
</evidence>
<dbReference type="PANTHER" id="PTHR12243:SF60">
    <property type="entry name" value="SI:CH211-15D5.12-RELATED"/>
    <property type="match status" value="1"/>
</dbReference>
<dbReference type="InterPro" id="IPR006578">
    <property type="entry name" value="MADF-dom"/>
</dbReference>
<proteinExistence type="predicted"/>
<dbReference type="Pfam" id="PF10545">
    <property type="entry name" value="MADF_DNA_bdg"/>
    <property type="match status" value="1"/>
</dbReference>
<evidence type="ECO:0000313" key="4">
    <source>
        <dbReference type="RefSeq" id="XP_049317921.1"/>
    </source>
</evidence>
<dbReference type="SMART" id="SM00595">
    <property type="entry name" value="MADF"/>
    <property type="match status" value="1"/>
</dbReference>
<evidence type="ECO:0000313" key="3">
    <source>
        <dbReference type="Proteomes" id="UP001652620"/>
    </source>
</evidence>
<sequence>MRRNSGQRIHNREENKNLANLVEQHPQLYDRDHVFYGKINAVEKAWKKIAKMWQKPVPECKRRWRNIRAAYARSIDAYKTKHGRKTFMDYYLAKEMKFLKPHLPKEVAAIDTARDEPILTEHASEAAQNNGQNNGINNSEAGANENNVHDMNNAHTHETFANVFFAFMLPPIVVIIEQ</sequence>
<dbReference type="PANTHER" id="PTHR12243">
    <property type="entry name" value="MADF DOMAIN TRANSCRIPTION FACTOR"/>
    <property type="match status" value="1"/>
</dbReference>
<dbReference type="RefSeq" id="XP_049317921.1">
    <property type="nucleotide sequence ID" value="XM_049461964.1"/>
</dbReference>
<accession>A0ABM3K8U5</accession>
<feature type="domain" description="MADF" evidence="2">
    <location>
        <begin position="17"/>
        <end position="104"/>
    </location>
</feature>
<gene>
    <name evidence="4" type="primary">LOC125780188</name>
</gene>
<reference evidence="4" key="1">
    <citation type="submission" date="2025-08" db="UniProtKB">
        <authorList>
            <consortium name="RefSeq"/>
        </authorList>
    </citation>
    <scope>IDENTIFICATION</scope>
    <source>
        <tissue evidence="4">Adult</tissue>
    </source>
</reference>
<keyword evidence="3" id="KW-1185">Reference proteome</keyword>
<dbReference type="PROSITE" id="PS51029">
    <property type="entry name" value="MADF"/>
    <property type="match status" value="1"/>
</dbReference>
<organism evidence="3 4">
    <name type="scientific">Bactrocera dorsalis</name>
    <name type="common">Oriental fruit fly</name>
    <name type="synonym">Dacus dorsalis</name>
    <dbReference type="NCBI Taxonomy" id="27457"/>
    <lineage>
        <taxon>Eukaryota</taxon>
        <taxon>Metazoa</taxon>
        <taxon>Ecdysozoa</taxon>
        <taxon>Arthropoda</taxon>
        <taxon>Hexapoda</taxon>
        <taxon>Insecta</taxon>
        <taxon>Pterygota</taxon>
        <taxon>Neoptera</taxon>
        <taxon>Endopterygota</taxon>
        <taxon>Diptera</taxon>
        <taxon>Brachycera</taxon>
        <taxon>Muscomorpha</taxon>
        <taxon>Tephritoidea</taxon>
        <taxon>Tephritidae</taxon>
        <taxon>Bactrocera</taxon>
        <taxon>Bactrocera</taxon>
    </lineage>
</organism>
<protein>
    <submittedName>
        <fullName evidence="4">Uncharacterized protein LOC125780188</fullName>
    </submittedName>
</protein>
<feature type="compositionally biased region" description="Low complexity" evidence="1">
    <location>
        <begin position="125"/>
        <end position="141"/>
    </location>
</feature>
<feature type="region of interest" description="Disordered" evidence="1">
    <location>
        <begin position="125"/>
        <end position="149"/>
    </location>
</feature>